<name>A0A9J6ZCM8_9BACL</name>
<dbReference type="PANTHER" id="PTHR39166:SF1">
    <property type="entry name" value="BLL1166 PROTEIN"/>
    <property type="match status" value="1"/>
</dbReference>
<sequence length="173" mass="20741">MLEQRLIEIMVKNEELMEDLTLLRELNLSNSWIAAGYVRNYCWDILHGYNQKTLLEDVDIIYYDSSDLSFDKEIEYEKQLIIKKPRHNWSVKNQARMHITNKSRPYADIADAMRHWPETATAVGIRMDWDNQIHIMAPLGLEDLFDLNIRKSSNFQNIDYFHNRIKSKKWLHK</sequence>
<reference evidence="1" key="1">
    <citation type="submission" date="2022-05" db="EMBL/GenBank/DDBJ databases">
        <title>Novel bacterial taxa in a minimal lignocellulolytic consortium and its capacity to transform plastics disclosed by genome-resolved metagenomics.</title>
        <authorList>
            <person name="Rodriguez C.A.D."/>
            <person name="Diaz-Garcia L."/>
            <person name="Herrera K."/>
            <person name="Tarazona N.A."/>
            <person name="Sproer C."/>
            <person name="Overmann J."/>
            <person name="Jimenez D.J."/>
        </authorList>
    </citation>
    <scope>NUCLEOTIDE SEQUENCE</scope>
    <source>
        <strain evidence="1">MAG5</strain>
    </source>
</reference>
<dbReference type="AlphaFoldDB" id="A0A9J6ZCM8"/>
<proteinExistence type="predicted"/>
<gene>
    <name evidence="1" type="ORF">NAG76_18405</name>
</gene>
<dbReference type="InterPro" id="IPR009267">
    <property type="entry name" value="NTP_transf_6"/>
</dbReference>
<dbReference type="Proteomes" id="UP001056756">
    <property type="component" value="Chromosome"/>
</dbReference>
<dbReference type="PANTHER" id="PTHR39166">
    <property type="entry name" value="BLL1166 PROTEIN"/>
    <property type="match status" value="1"/>
</dbReference>
<evidence type="ECO:0000313" key="2">
    <source>
        <dbReference type="Proteomes" id="UP001056756"/>
    </source>
</evidence>
<dbReference type="KEGG" id="plig:NAG76_18405"/>
<dbReference type="EMBL" id="CP097899">
    <property type="protein sequence ID" value="URN93780.1"/>
    <property type="molecule type" value="Genomic_DNA"/>
</dbReference>
<protein>
    <submittedName>
        <fullName evidence="1">Nucleotidyltransferase family protein</fullName>
    </submittedName>
</protein>
<accession>A0A9J6ZCM8</accession>
<evidence type="ECO:0000313" key="1">
    <source>
        <dbReference type="EMBL" id="URN93780.1"/>
    </source>
</evidence>
<organism evidence="1 2">
    <name type="scientific">Candidatus Pristimantibacillus lignocellulolyticus</name>
    <dbReference type="NCBI Taxonomy" id="2994561"/>
    <lineage>
        <taxon>Bacteria</taxon>
        <taxon>Bacillati</taxon>
        <taxon>Bacillota</taxon>
        <taxon>Bacilli</taxon>
        <taxon>Bacillales</taxon>
        <taxon>Paenibacillaceae</taxon>
        <taxon>Candidatus Pristimantibacillus</taxon>
    </lineage>
</organism>
<dbReference type="Pfam" id="PF06042">
    <property type="entry name" value="NTP_transf_6"/>
    <property type="match status" value="1"/>
</dbReference>